<keyword evidence="3" id="KW-1185">Reference proteome</keyword>
<gene>
    <name evidence="2" type="ORF">MELLADRAFT_67756</name>
</gene>
<dbReference type="KEGG" id="mlr:MELLADRAFT_67756"/>
<dbReference type="GeneID" id="18930895"/>
<evidence type="ECO:0000313" key="2">
    <source>
        <dbReference type="EMBL" id="EGG00561.1"/>
    </source>
</evidence>
<evidence type="ECO:0000313" key="3">
    <source>
        <dbReference type="Proteomes" id="UP000001072"/>
    </source>
</evidence>
<dbReference type="RefSeq" id="XP_007416208.1">
    <property type="nucleotide sequence ID" value="XM_007416146.1"/>
</dbReference>
<dbReference type="EMBL" id="GL883146">
    <property type="protein sequence ID" value="EGG00561.1"/>
    <property type="molecule type" value="Genomic_DNA"/>
</dbReference>
<dbReference type="HOGENOM" id="CLU_1855723_0_0_1"/>
<feature type="compositionally biased region" description="Polar residues" evidence="1">
    <location>
        <begin position="70"/>
        <end position="91"/>
    </location>
</feature>
<reference evidence="3" key="1">
    <citation type="journal article" date="2011" name="Proc. Natl. Acad. Sci. U.S.A.">
        <title>Obligate biotrophy features unraveled by the genomic analysis of rust fungi.</title>
        <authorList>
            <person name="Duplessis S."/>
            <person name="Cuomo C.A."/>
            <person name="Lin Y.-C."/>
            <person name="Aerts A."/>
            <person name="Tisserant E."/>
            <person name="Veneault-Fourrey C."/>
            <person name="Joly D.L."/>
            <person name="Hacquard S."/>
            <person name="Amselem J."/>
            <person name="Cantarel B.L."/>
            <person name="Chiu R."/>
            <person name="Coutinho P.M."/>
            <person name="Feau N."/>
            <person name="Field M."/>
            <person name="Frey P."/>
            <person name="Gelhaye E."/>
            <person name="Goldberg J."/>
            <person name="Grabherr M.G."/>
            <person name="Kodira C.D."/>
            <person name="Kohler A."/>
            <person name="Kuees U."/>
            <person name="Lindquist E.A."/>
            <person name="Lucas S.M."/>
            <person name="Mago R."/>
            <person name="Mauceli E."/>
            <person name="Morin E."/>
            <person name="Murat C."/>
            <person name="Pangilinan J.L."/>
            <person name="Park R."/>
            <person name="Pearson M."/>
            <person name="Quesneville H."/>
            <person name="Rouhier N."/>
            <person name="Sakthikumar S."/>
            <person name="Salamov A.A."/>
            <person name="Schmutz J."/>
            <person name="Selles B."/>
            <person name="Shapiro H."/>
            <person name="Tanguay P."/>
            <person name="Tuskan G.A."/>
            <person name="Henrissat B."/>
            <person name="Van de Peer Y."/>
            <person name="Rouze P."/>
            <person name="Ellis J.G."/>
            <person name="Dodds P.N."/>
            <person name="Schein J.E."/>
            <person name="Zhong S."/>
            <person name="Hamelin R.C."/>
            <person name="Grigoriev I.V."/>
            <person name="Szabo L.J."/>
            <person name="Martin F."/>
        </authorList>
    </citation>
    <scope>NUCLEOTIDE SEQUENCE [LARGE SCALE GENOMIC DNA]</scope>
    <source>
        <strain evidence="3">98AG31 / pathotype 3-4-7</strain>
    </source>
</reference>
<protein>
    <submittedName>
        <fullName evidence="2">Uncharacterized protein</fullName>
    </submittedName>
</protein>
<proteinExistence type="predicted"/>
<dbReference type="AlphaFoldDB" id="F4S462"/>
<name>F4S462_MELLP</name>
<dbReference type="InParanoid" id="F4S462"/>
<evidence type="ECO:0000256" key="1">
    <source>
        <dbReference type="SAM" id="MobiDB-lite"/>
    </source>
</evidence>
<sequence length="138" mass="14964">MAQGAFTQVHCSALPIPLPPSSSPISLLNSQILHLTNMGHRNKPKNFLGDMGFRSKRKQKAATPPRITRQKAQSISASLGITTNPIPASNENPDKSPDELDLNNFIPFPDKPEAPASQIPDAAHVFAQESCGWWNAEA</sequence>
<accession>F4S462</accession>
<dbReference type="VEuPathDB" id="FungiDB:MELLADRAFT_67756"/>
<dbReference type="Proteomes" id="UP000001072">
    <property type="component" value="Unassembled WGS sequence"/>
</dbReference>
<feature type="region of interest" description="Disordered" evidence="1">
    <location>
        <begin position="39"/>
        <end position="118"/>
    </location>
</feature>
<organism evidence="3">
    <name type="scientific">Melampsora larici-populina (strain 98AG31 / pathotype 3-4-7)</name>
    <name type="common">Poplar leaf rust fungus</name>
    <dbReference type="NCBI Taxonomy" id="747676"/>
    <lineage>
        <taxon>Eukaryota</taxon>
        <taxon>Fungi</taxon>
        <taxon>Dikarya</taxon>
        <taxon>Basidiomycota</taxon>
        <taxon>Pucciniomycotina</taxon>
        <taxon>Pucciniomycetes</taxon>
        <taxon>Pucciniales</taxon>
        <taxon>Melampsoraceae</taxon>
        <taxon>Melampsora</taxon>
    </lineage>
</organism>